<dbReference type="STRING" id="946122.A0A0C2T0K4"/>
<dbReference type="PANTHER" id="PTHR19879:SF9">
    <property type="entry name" value="TRANSCRIPTION INITIATION FACTOR TFIID SUBUNIT 5"/>
    <property type="match status" value="1"/>
</dbReference>
<dbReference type="HOGENOM" id="CLU_018983_0_0_1"/>
<keyword evidence="3" id="KW-1185">Reference proteome</keyword>
<feature type="repeat" description="WD" evidence="1">
    <location>
        <begin position="68"/>
        <end position="102"/>
    </location>
</feature>
<accession>A0A0C2T0K4</accession>
<dbReference type="PROSITE" id="PS50082">
    <property type="entry name" value="WD_REPEATS_2"/>
    <property type="match status" value="2"/>
</dbReference>
<dbReference type="InterPro" id="IPR001680">
    <property type="entry name" value="WD40_rpt"/>
</dbReference>
<protein>
    <submittedName>
        <fullName evidence="2">Uncharacterized protein</fullName>
    </submittedName>
</protein>
<dbReference type="AlphaFoldDB" id="A0A0C2T0K4"/>
<dbReference type="InParanoid" id="A0A0C2T0K4"/>
<reference evidence="2 3" key="1">
    <citation type="submission" date="2014-04" db="EMBL/GenBank/DDBJ databases">
        <title>Evolutionary Origins and Diversification of the Mycorrhizal Mutualists.</title>
        <authorList>
            <consortium name="DOE Joint Genome Institute"/>
            <consortium name="Mycorrhizal Genomics Consortium"/>
            <person name="Kohler A."/>
            <person name="Kuo A."/>
            <person name="Nagy L.G."/>
            <person name="Floudas D."/>
            <person name="Copeland A."/>
            <person name="Barry K.W."/>
            <person name="Cichocki N."/>
            <person name="Veneault-Fourrey C."/>
            <person name="LaButti K."/>
            <person name="Lindquist E.A."/>
            <person name="Lipzen A."/>
            <person name="Lundell T."/>
            <person name="Morin E."/>
            <person name="Murat C."/>
            <person name="Riley R."/>
            <person name="Ohm R."/>
            <person name="Sun H."/>
            <person name="Tunlid A."/>
            <person name="Henrissat B."/>
            <person name="Grigoriev I.V."/>
            <person name="Hibbett D.S."/>
            <person name="Martin F."/>
        </authorList>
    </citation>
    <scope>NUCLEOTIDE SEQUENCE [LARGE SCALE GENOMIC DNA]</scope>
    <source>
        <strain evidence="2 3">Koide BX008</strain>
    </source>
</reference>
<dbReference type="Pfam" id="PF00400">
    <property type="entry name" value="WD40"/>
    <property type="match status" value="3"/>
</dbReference>
<dbReference type="Proteomes" id="UP000054549">
    <property type="component" value="Unassembled WGS sequence"/>
</dbReference>
<gene>
    <name evidence="2" type="ORF">M378DRAFT_157603</name>
</gene>
<dbReference type="SMART" id="SM00320">
    <property type="entry name" value="WD40"/>
    <property type="match status" value="3"/>
</dbReference>
<evidence type="ECO:0000313" key="3">
    <source>
        <dbReference type="Proteomes" id="UP000054549"/>
    </source>
</evidence>
<proteinExistence type="predicted"/>
<dbReference type="Gene3D" id="2.130.10.10">
    <property type="entry name" value="YVTN repeat-like/Quinoprotein amine dehydrogenase"/>
    <property type="match status" value="1"/>
</dbReference>
<sequence length="405" mass="45396">MCIIQKQDWVVVCSICEGDHPDQPDDGPISPYNRDGSLIAWHQEQTDVMTGHRRRVDGADERWKHYSVNDIKFDPTSTSFVSSGGDKKVRSWQIEPDSNEYVQDRVINFQHKYTHVPHALAFKPGTRKLAVAEKKIHVYEDYDNSLAHTAFSVVTNAQEHTVGDMLWGCHSTDGLIFASSEPDDVDCFEGFHRAIDVETRKCYELDSNEAGDSIALTNDGDLLVHTSRGPGGKHPLRLYDVRRKDWRAIKTVHMEGFQRNIRGEVNSIAISPDGIYIALGRIDNRVHVYDARMPAKGVLYEFEHTGNNLTSPGRPLCGVVRVQWAETEFSRLTLVSGGMDGCVRLWDPLQAITSPTNGVILAQANSDIGDFALGDCTRKEQQLVVGDCSGEVYMFNGSRTYIRPL</sequence>
<dbReference type="EMBL" id="KN818226">
    <property type="protein sequence ID" value="KIL69340.1"/>
    <property type="molecule type" value="Genomic_DNA"/>
</dbReference>
<evidence type="ECO:0000256" key="1">
    <source>
        <dbReference type="PROSITE-ProRule" id="PRU00221"/>
    </source>
</evidence>
<dbReference type="InterPro" id="IPR015943">
    <property type="entry name" value="WD40/YVTN_repeat-like_dom_sf"/>
</dbReference>
<feature type="repeat" description="WD" evidence="1">
    <location>
        <begin position="334"/>
        <end position="347"/>
    </location>
</feature>
<dbReference type="InterPro" id="IPR036322">
    <property type="entry name" value="WD40_repeat_dom_sf"/>
</dbReference>
<keyword evidence="1" id="KW-0853">WD repeat</keyword>
<dbReference type="OrthoDB" id="10248252at2759"/>
<dbReference type="PANTHER" id="PTHR19879">
    <property type="entry name" value="TRANSCRIPTION INITIATION FACTOR TFIID"/>
    <property type="match status" value="1"/>
</dbReference>
<evidence type="ECO:0000313" key="2">
    <source>
        <dbReference type="EMBL" id="KIL69340.1"/>
    </source>
</evidence>
<organism evidence="2 3">
    <name type="scientific">Amanita muscaria (strain Koide BX008)</name>
    <dbReference type="NCBI Taxonomy" id="946122"/>
    <lineage>
        <taxon>Eukaryota</taxon>
        <taxon>Fungi</taxon>
        <taxon>Dikarya</taxon>
        <taxon>Basidiomycota</taxon>
        <taxon>Agaricomycotina</taxon>
        <taxon>Agaricomycetes</taxon>
        <taxon>Agaricomycetidae</taxon>
        <taxon>Agaricales</taxon>
        <taxon>Pluteineae</taxon>
        <taxon>Amanitaceae</taxon>
        <taxon>Amanita</taxon>
    </lineage>
</organism>
<dbReference type="SUPFAM" id="SSF50978">
    <property type="entry name" value="WD40 repeat-like"/>
    <property type="match status" value="1"/>
</dbReference>
<name>A0A0C2T0K4_AMAMK</name>